<protein>
    <recommendedName>
        <fullName evidence="1">NIF system FeS cluster assembly NifU N-terminal domain-containing protein</fullName>
    </recommendedName>
</protein>
<dbReference type="SUPFAM" id="SSF82649">
    <property type="entry name" value="SufE/NifU"/>
    <property type="match status" value="1"/>
</dbReference>
<evidence type="ECO:0000259" key="1">
    <source>
        <dbReference type="Pfam" id="PF01592"/>
    </source>
</evidence>
<gene>
    <name evidence="2" type="ORF">N47_H24270</name>
</gene>
<reference evidence="2" key="1">
    <citation type="journal article" date="2011" name="Environ. Microbiol.">
        <title>Genomic insights into the metabolic potential of the polycyclic aromatic hydrocarbon degrading sulfate-reducing Deltaproteobacterium N47.</title>
        <authorList>
            <person name="Bergmann F."/>
            <person name="Selesi D."/>
            <person name="Weinmaier T."/>
            <person name="Tischler P."/>
            <person name="Rattei T."/>
            <person name="Meckenstock R.U."/>
        </authorList>
    </citation>
    <scope>NUCLEOTIDE SEQUENCE</scope>
</reference>
<evidence type="ECO:0000313" key="2">
    <source>
        <dbReference type="EMBL" id="CBX27605.1"/>
    </source>
</evidence>
<dbReference type="GO" id="GO:0005506">
    <property type="term" value="F:iron ion binding"/>
    <property type="evidence" value="ECO:0007669"/>
    <property type="project" value="InterPro"/>
</dbReference>
<dbReference type="InterPro" id="IPR002871">
    <property type="entry name" value="NIF_FeS_clus_asmbl_NifU_N"/>
</dbReference>
<name>E1YAL1_9BACT</name>
<dbReference type="AlphaFoldDB" id="E1YAL1"/>
<proteinExistence type="predicted"/>
<organism evidence="2">
    <name type="scientific">uncultured Desulfobacterium sp</name>
    <dbReference type="NCBI Taxonomy" id="201089"/>
    <lineage>
        <taxon>Bacteria</taxon>
        <taxon>Pseudomonadati</taxon>
        <taxon>Thermodesulfobacteriota</taxon>
        <taxon>Desulfobacteria</taxon>
        <taxon>Desulfobacterales</taxon>
        <taxon>Desulfobacteriaceae</taxon>
        <taxon>Desulfobacterium</taxon>
        <taxon>environmental samples</taxon>
    </lineage>
</organism>
<dbReference type="GO" id="GO:0016226">
    <property type="term" value="P:iron-sulfur cluster assembly"/>
    <property type="evidence" value="ECO:0007669"/>
    <property type="project" value="InterPro"/>
</dbReference>
<sequence>MHQEGTDFFQNHSDKFLEMAFKADKNEIIKNPDGYGIKESDCGDTVEIFLKTRNDIIETASFNINGCLNTIACANAVVHMAEGKTIEKAWGITPEDVSQYLETLSDFHFHCAELAVKALYMALSNVEELRRDPWKKAYNLHH</sequence>
<feature type="domain" description="NIF system FeS cluster assembly NifU N-terminal" evidence="1">
    <location>
        <begin position="39"/>
        <end position="127"/>
    </location>
</feature>
<dbReference type="CDD" id="cd06664">
    <property type="entry name" value="IscU_like"/>
    <property type="match status" value="1"/>
</dbReference>
<dbReference type="EMBL" id="FR695866">
    <property type="protein sequence ID" value="CBX27605.1"/>
    <property type="molecule type" value="Genomic_DNA"/>
</dbReference>
<dbReference type="Pfam" id="PF01592">
    <property type="entry name" value="NifU_N"/>
    <property type="match status" value="1"/>
</dbReference>
<dbReference type="GO" id="GO:0051536">
    <property type="term" value="F:iron-sulfur cluster binding"/>
    <property type="evidence" value="ECO:0007669"/>
    <property type="project" value="InterPro"/>
</dbReference>
<dbReference type="Gene3D" id="3.90.1010.10">
    <property type="match status" value="1"/>
</dbReference>
<accession>E1YAL1</accession>